<organism evidence="2">
    <name type="scientific">Amphimedon queenslandica</name>
    <name type="common">Sponge</name>
    <dbReference type="NCBI Taxonomy" id="400682"/>
    <lineage>
        <taxon>Eukaryota</taxon>
        <taxon>Metazoa</taxon>
        <taxon>Porifera</taxon>
        <taxon>Demospongiae</taxon>
        <taxon>Heteroscleromorpha</taxon>
        <taxon>Haplosclerida</taxon>
        <taxon>Niphatidae</taxon>
        <taxon>Amphimedon</taxon>
    </lineage>
</organism>
<reference evidence="2" key="1">
    <citation type="submission" date="2017-05" db="UniProtKB">
        <authorList>
            <consortium name="EnsemblMetazoa"/>
        </authorList>
    </citation>
    <scope>IDENTIFICATION</scope>
</reference>
<accession>A0A1X7SKW3</accession>
<sequence length="187" mass="20527">MAIAEDTSSSQSAAADKIIAPLEEMETSIGEELQSISKRVKCLEQQAPHAPKRRATESSSSFWADRGTSGLESLTDVSWPVSDDKEEQGDPSETENLGQVPIQLSEENTQLVTSFFREAQSSDSRKRLSAFPCPSLQDTQCPKLDSIFKGASIHKETKTVDAQLARVQALIHDPADPLIRLLHSFDN</sequence>
<protein>
    <submittedName>
        <fullName evidence="2">Uncharacterized protein</fullName>
    </submittedName>
</protein>
<proteinExistence type="predicted"/>
<dbReference type="AlphaFoldDB" id="A0A1X7SKW3"/>
<evidence type="ECO:0000313" key="2">
    <source>
        <dbReference type="EnsemblMetazoa" id="Aqu2.1.02764_001"/>
    </source>
</evidence>
<dbReference type="InParanoid" id="A0A1X7SKW3"/>
<dbReference type="EnsemblMetazoa" id="Aqu2.1.02764_001">
    <property type="protein sequence ID" value="Aqu2.1.02764_001"/>
    <property type="gene ID" value="Aqu2.1.02764"/>
</dbReference>
<name>A0A1X7SKW3_AMPQE</name>
<feature type="region of interest" description="Disordered" evidence="1">
    <location>
        <begin position="40"/>
        <end position="102"/>
    </location>
</feature>
<evidence type="ECO:0000256" key="1">
    <source>
        <dbReference type="SAM" id="MobiDB-lite"/>
    </source>
</evidence>
<feature type="compositionally biased region" description="Acidic residues" evidence="1">
    <location>
        <begin position="84"/>
        <end position="93"/>
    </location>
</feature>